<dbReference type="GO" id="GO:0046872">
    <property type="term" value="F:metal ion binding"/>
    <property type="evidence" value="ECO:0007669"/>
    <property type="project" value="UniProtKB-KW"/>
</dbReference>
<dbReference type="PIRSF" id="PIRSF001227">
    <property type="entry name" value="Pen_acylase"/>
    <property type="match status" value="1"/>
</dbReference>
<comment type="similarity">
    <text evidence="1">Belongs to the peptidase S45 family.</text>
</comment>
<dbReference type="Gene3D" id="3.60.20.10">
    <property type="entry name" value="Glutamine Phosphoribosylpyrophosphate, subunit 1, domain 1"/>
    <property type="match status" value="1"/>
</dbReference>
<sequence length="791" mass="87254">MRIFLRIVAGLLLVVVLALAGAFIWLRHSLPTTEGELVARGISAPVEIVRDKEGVPHIRAATERDGWYAMGYVHAQDRLWQMEFQRRVASGRLAEFLGERAYDNDRLMRTLGIRELSITIAGKLDAKTRESLQAYADGVNAVMAGSPLPPEFTVFRIEPEPWKPEDTIGWLFVMAWDLSGNWRSELSRARFAAQLGALRTNEIMPPYPGDAAIALPDYTELYKKIEPIAGQLMAAFPGTEEAVGSNNWVLDGSHTESGKPLLANDPHLGLQAPSLWYLAHLATPEGNVVGATLPGVPFVVLGRNDRVAWTMTTTGGDTQDLFVERVAPNDATRYLLPGGGTAPFTIREEVIRVGSEERRVRIRSTRHGPVISDAVRNVAGVTPKGHVIALAWAALTEENATARGGFALNRARNAAGIVEAARDFHSPQQTLVYADVEGTIGMIAPALVPRRRADNEAMGRVPVPGWISKYDWDGLVPFDNLPAIVSPRTGMIVTANHRITPPDYREFMTTDWFPPYRADRVEKVLLARDKHSMISMRALQADDLSRLAVEALPMMAAAEPTTEGGKRAKALVAGWKGNMAVNEAAPLVFSAWYRELTRLVYADELGSLFPEGWELRSAFMIGVMRGERPYVGWCDNVTTKDAETCEELASQAFDLAAADLQKRYGEESKWRWGHAHFAAGQHRPLGFTPVVGRLFNVEPESAGDATSVNVGATTIRDEAFPFSNRHAPSLRAIYDFSNLENSVFMHSTGQSGHVASRWYSNLAERWARVDYITIPTKPDASQSAYVLRLVP</sequence>
<evidence type="ECO:0000256" key="2">
    <source>
        <dbReference type="ARBA" id="ARBA00022801"/>
    </source>
</evidence>
<feature type="binding site" evidence="5">
    <location>
        <position position="317"/>
    </location>
    <ligand>
        <name>Ca(2+)</name>
        <dbReference type="ChEBI" id="CHEBI:29108"/>
    </ligand>
</feature>
<keyword evidence="5" id="KW-0106">Calcium</keyword>
<evidence type="ECO:0000256" key="5">
    <source>
        <dbReference type="PIRSR" id="PIRSR001227-2"/>
    </source>
</evidence>
<dbReference type="RefSeq" id="WP_171090308.1">
    <property type="nucleotide sequence ID" value="NZ_CP053069.1"/>
</dbReference>
<evidence type="ECO:0000256" key="1">
    <source>
        <dbReference type="ARBA" id="ARBA00006586"/>
    </source>
</evidence>
<dbReference type="Gene3D" id="1.10.439.10">
    <property type="entry name" value="Penicillin Amidohydrolase, domain 1"/>
    <property type="match status" value="1"/>
</dbReference>
<dbReference type="Pfam" id="PF01804">
    <property type="entry name" value="Penicil_amidase"/>
    <property type="match status" value="1"/>
</dbReference>
<feature type="active site" description="Nucleophile" evidence="4">
    <location>
        <position position="245"/>
    </location>
</feature>
<dbReference type="InterPro" id="IPR043147">
    <property type="entry name" value="Penicillin_amidase_A-knob"/>
</dbReference>
<comment type="cofactor">
    <cofactor evidence="5">
        <name>Ca(2+)</name>
        <dbReference type="ChEBI" id="CHEBI:29108"/>
    </cofactor>
    <text evidence="5">Binds 1 Ca(2+) ion per dimer.</text>
</comment>
<feature type="binding site" evidence="5">
    <location>
        <position position="320"/>
    </location>
    <ligand>
        <name>Ca(2+)</name>
        <dbReference type="ChEBI" id="CHEBI:29108"/>
    </ligand>
</feature>
<accession>A0A6M4GS39</accession>
<dbReference type="Gene3D" id="1.10.1400.10">
    <property type="match status" value="1"/>
</dbReference>
<dbReference type="KEGG" id="uru:DSM104443_01122"/>
<dbReference type="InterPro" id="IPR002692">
    <property type="entry name" value="S45"/>
</dbReference>
<dbReference type="PANTHER" id="PTHR34218">
    <property type="entry name" value="PEPTIDASE S45 PENICILLIN AMIDASE"/>
    <property type="match status" value="1"/>
</dbReference>
<dbReference type="EMBL" id="CP053069">
    <property type="protein sequence ID" value="QJR10071.1"/>
    <property type="molecule type" value="Genomic_DNA"/>
</dbReference>
<dbReference type="InterPro" id="IPR014395">
    <property type="entry name" value="Pen/GL7ACA/AHL_acylase"/>
</dbReference>
<keyword evidence="5" id="KW-0479">Metal-binding</keyword>
<proteinExistence type="inferred from homology"/>
<protein>
    <submittedName>
        <fullName evidence="6">Acyl-homoserine lactone acylase QuiP</fullName>
        <ecNumber evidence="6">3.5.1.97</ecNumber>
    </submittedName>
</protein>
<keyword evidence="7" id="KW-1185">Reference proteome</keyword>
<keyword evidence="2 6" id="KW-0378">Hydrolase</keyword>
<evidence type="ECO:0000256" key="4">
    <source>
        <dbReference type="PIRSR" id="PIRSR001227-1"/>
    </source>
</evidence>
<dbReference type="EC" id="3.5.1.97" evidence="6"/>
<dbReference type="PANTHER" id="PTHR34218:SF4">
    <property type="entry name" value="ACYL-HOMOSERINE LACTONE ACYLASE QUIP"/>
    <property type="match status" value="1"/>
</dbReference>
<dbReference type="InterPro" id="IPR043146">
    <property type="entry name" value="Penicillin_amidase_N_B-knob"/>
</dbReference>
<dbReference type="SUPFAM" id="SSF56235">
    <property type="entry name" value="N-terminal nucleophile aminohydrolases (Ntn hydrolases)"/>
    <property type="match status" value="1"/>
</dbReference>
<dbReference type="InterPro" id="IPR023343">
    <property type="entry name" value="Penicillin_amidase_dom1"/>
</dbReference>
<evidence type="ECO:0000313" key="7">
    <source>
        <dbReference type="Proteomes" id="UP000501534"/>
    </source>
</evidence>
<keyword evidence="3" id="KW-0865">Zymogen</keyword>
<dbReference type="GO" id="GO:0017000">
    <property type="term" value="P:antibiotic biosynthetic process"/>
    <property type="evidence" value="ECO:0007669"/>
    <property type="project" value="InterPro"/>
</dbReference>
<dbReference type="GO" id="GO:0016811">
    <property type="term" value="F:hydrolase activity, acting on carbon-nitrogen (but not peptide) bonds, in linear amides"/>
    <property type="evidence" value="ECO:0007669"/>
    <property type="project" value="InterPro"/>
</dbReference>
<organism evidence="6 7">
    <name type="scientific">Usitatibacter rugosus</name>
    <dbReference type="NCBI Taxonomy" id="2732067"/>
    <lineage>
        <taxon>Bacteria</taxon>
        <taxon>Pseudomonadati</taxon>
        <taxon>Pseudomonadota</taxon>
        <taxon>Betaproteobacteria</taxon>
        <taxon>Nitrosomonadales</taxon>
        <taxon>Usitatibacteraceae</taxon>
        <taxon>Usitatibacter</taxon>
    </lineage>
</organism>
<dbReference type="InterPro" id="IPR029055">
    <property type="entry name" value="Ntn_hydrolases_N"/>
</dbReference>
<dbReference type="AlphaFoldDB" id="A0A6M4GS39"/>
<dbReference type="CDD" id="cd03747">
    <property type="entry name" value="Ntn_PGA_like"/>
    <property type="match status" value="1"/>
</dbReference>
<name>A0A6M4GS39_9PROT</name>
<evidence type="ECO:0000256" key="3">
    <source>
        <dbReference type="ARBA" id="ARBA00023145"/>
    </source>
</evidence>
<reference evidence="6 7" key="1">
    <citation type="submission" date="2020-04" db="EMBL/GenBank/DDBJ databases">
        <title>Usitatibacter rugosus gen. nov., sp. nov. and Usitatibacter palustris sp. nov., novel members of Usitatibacteraceae fam. nov. within the order Nitrosomonadales isolated from soil.</title>
        <authorList>
            <person name="Huber K.J."/>
            <person name="Neumann-Schaal M."/>
            <person name="Geppert A."/>
            <person name="Luckner M."/>
            <person name="Wanner G."/>
            <person name="Overmann J."/>
        </authorList>
    </citation>
    <scope>NUCLEOTIDE SEQUENCE [LARGE SCALE GENOMIC DNA]</scope>
    <source>
        <strain evidence="6 7">0125_3</strain>
    </source>
</reference>
<dbReference type="Proteomes" id="UP000501534">
    <property type="component" value="Chromosome"/>
</dbReference>
<feature type="binding site" evidence="5">
    <location>
        <position position="185"/>
    </location>
    <ligand>
        <name>Ca(2+)</name>
        <dbReference type="ChEBI" id="CHEBI:29108"/>
    </ligand>
</feature>
<dbReference type="Gene3D" id="2.30.120.10">
    <property type="match status" value="1"/>
</dbReference>
<gene>
    <name evidence="6" type="primary">quiP</name>
    <name evidence="6" type="ORF">DSM104443_01122</name>
</gene>
<evidence type="ECO:0000313" key="6">
    <source>
        <dbReference type="EMBL" id="QJR10071.1"/>
    </source>
</evidence>